<feature type="compositionally biased region" description="Polar residues" evidence="1">
    <location>
        <begin position="38"/>
        <end position="48"/>
    </location>
</feature>
<name>A0A915LFL9_MELJA</name>
<feature type="region of interest" description="Disordered" evidence="1">
    <location>
        <begin position="119"/>
        <end position="147"/>
    </location>
</feature>
<reference evidence="3" key="1">
    <citation type="submission" date="2022-11" db="UniProtKB">
        <authorList>
            <consortium name="WormBaseParasite"/>
        </authorList>
    </citation>
    <scope>IDENTIFICATION</scope>
</reference>
<feature type="compositionally biased region" description="Low complexity" evidence="1">
    <location>
        <begin position="54"/>
        <end position="64"/>
    </location>
</feature>
<dbReference type="WBParaSite" id="scaffold11220_cov221.g15397">
    <property type="protein sequence ID" value="scaffold11220_cov221.g15397"/>
    <property type="gene ID" value="scaffold11220_cov221.g15397"/>
</dbReference>
<dbReference type="Proteomes" id="UP000887561">
    <property type="component" value="Unplaced"/>
</dbReference>
<protein>
    <submittedName>
        <fullName evidence="3">Uncharacterized protein</fullName>
    </submittedName>
</protein>
<accession>A0A915LFL9</accession>
<evidence type="ECO:0000313" key="3">
    <source>
        <dbReference type="WBParaSite" id="scaffold11220_cov221.g15397"/>
    </source>
</evidence>
<feature type="region of interest" description="Disordered" evidence="1">
    <location>
        <begin position="1"/>
        <end position="74"/>
    </location>
</feature>
<evidence type="ECO:0000313" key="2">
    <source>
        <dbReference type="Proteomes" id="UP000887561"/>
    </source>
</evidence>
<dbReference type="AlphaFoldDB" id="A0A915LFL9"/>
<keyword evidence="2" id="KW-1185">Reference proteome</keyword>
<organism evidence="2 3">
    <name type="scientific">Meloidogyne javanica</name>
    <name type="common">Root-knot nematode worm</name>
    <dbReference type="NCBI Taxonomy" id="6303"/>
    <lineage>
        <taxon>Eukaryota</taxon>
        <taxon>Metazoa</taxon>
        <taxon>Ecdysozoa</taxon>
        <taxon>Nematoda</taxon>
        <taxon>Chromadorea</taxon>
        <taxon>Rhabditida</taxon>
        <taxon>Tylenchina</taxon>
        <taxon>Tylenchomorpha</taxon>
        <taxon>Tylenchoidea</taxon>
        <taxon>Meloidogynidae</taxon>
        <taxon>Meloidogyninae</taxon>
        <taxon>Meloidogyne</taxon>
        <taxon>Meloidogyne incognita group</taxon>
    </lineage>
</organism>
<evidence type="ECO:0000256" key="1">
    <source>
        <dbReference type="SAM" id="MobiDB-lite"/>
    </source>
</evidence>
<proteinExistence type="predicted"/>
<sequence length="147" mass="16244">MEKGGGGDQLEDSQKPQIIIPQSKLTTPQIPPLRLNDEPTTLSQSSHLLANHKQQGQRQSIFRQQSKEVPSLERCPCCNNSPSSSTFERQHNIISSFTSTTHNVPQIHIEQGWAENVEEGIGTVGSDGELLPQTSDSQGKPPPIRRR</sequence>